<dbReference type="Proteomes" id="UP001159427">
    <property type="component" value="Unassembled WGS sequence"/>
</dbReference>
<dbReference type="InterPro" id="IPR000152">
    <property type="entry name" value="EGF-type_Asp/Asn_hydroxyl_site"/>
</dbReference>
<keyword evidence="2" id="KW-0732">Signal</keyword>
<feature type="disulfide bond" evidence="7">
    <location>
        <begin position="115"/>
        <end position="124"/>
    </location>
</feature>
<dbReference type="SMART" id="SM00181">
    <property type="entry name" value="EGF"/>
    <property type="match status" value="2"/>
</dbReference>
<comment type="caution">
    <text evidence="7">Lacks conserved residue(s) required for the propagation of feature annotation.</text>
</comment>
<accession>A0ABN8MCN2</accession>
<dbReference type="SUPFAM" id="SSF57196">
    <property type="entry name" value="EGF/Laminin"/>
    <property type="match status" value="2"/>
</dbReference>
<dbReference type="PROSITE" id="PS00010">
    <property type="entry name" value="ASX_HYDROXYL"/>
    <property type="match status" value="1"/>
</dbReference>
<evidence type="ECO:0000256" key="4">
    <source>
        <dbReference type="ARBA" id="ARBA00022837"/>
    </source>
</evidence>
<name>A0ABN8MCN2_9CNID</name>
<evidence type="ECO:0000256" key="7">
    <source>
        <dbReference type="PROSITE-ProRule" id="PRU00076"/>
    </source>
</evidence>
<evidence type="ECO:0000259" key="9">
    <source>
        <dbReference type="PROSITE" id="PS50095"/>
    </source>
</evidence>
<dbReference type="InterPro" id="IPR049883">
    <property type="entry name" value="NOTCH1_EGF-like"/>
</dbReference>
<feature type="domain" description="Apple" evidence="10">
    <location>
        <begin position="3"/>
        <end position="91"/>
    </location>
</feature>
<keyword evidence="4" id="KW-0106">Calcium</keyword>
<keyword evidence="5 7" id="KW-1015">Disulfide bond</keyword>
<feature type="domain" description="PLAT" evidence="9">
    <location>
        <begin position="162"/>
        <end position="248"/>
    </location>
</feature>
<dbReference type="PROSITE" id="PS50026">
    <property type="entry name" value="EGF_3"/>
    <property type="match status" value="2"/>
</dbReference>
<evidence type="ECO:0000313" key="12">
    <source>
        <dbReference type="Proteomes" id="UP001159427"/>
    </source>
</evidence>
<organism evidence="11 12">
    <name type="scientific">Porites evermanni</name>
    <dbReference type="NCBI Taxonomy" id="104178"/>
    <lineage>
        <taxon>Eukaryota</taxon>
        <taxon>Metazoa</taxon>
        <taxon>Cnidaria</taxon>
        <taxon>Anthozoa</taxon>
        <taxon>Hexacorallia</taxon>
        <taxon>Scleractinia</taxon>
        <taxon>Fungiina</taxon>
        <taxon>Poritidae</taxon>
        <taxon>Porites</taxon>
    </lineage>
</organism>
<evidence type="ECO:0000259" key="10">
    <source>
        <dbReference type="PROSITE" id="PS50948"/>
    </source>
</evidence>
<evidence type="ECO:0000256" key="1">
    <source>
        <dbReference type="ARBA" id="ARBA00022536"/>
    </source>
</evidence>
<dbReference type="InterPro" id="IPR000742">
    <property type="entry name" value="EGF"/>
</dbReference>
<dbReference type="PROSITE" id="PS01187">
    <property type="entry name" value="EGF_CA"/>
    <property type="match status" value="1"/>
</dbReference>
<dbReference type="Pfam" id="PF00008">
    <property type="entry name" value="EGF"/>
    <property type="match status" value="1"/>
</dbReference>
<dbReference type="PROSITE" id="PS01186">
    <property type="entry name" value="EGF_2"/>
    <property type="match status" value="1"/>
</dbReference>
<dbReference type="PANTHER" id="PTHR24039:SF28">
    <property type="entry name" value="EGF-LIKE DOMAIN-CONTAINING PROTEIN"/>
    <property type="match status" value="1"/>
</dbReference>
<comment type="caution">
    <text evidence="11">The sequence shown here is derived from an EMBL/GenBank/DDBJ whole genome shotgun (WGS) entry which is preliminary data.</text>
</comment>
<dbReference type="SMART" id="SM00179">
    <property type="entry name" value="EGF_CA"/>
    <property type="match status" value="2"/>
</dbReference>
<dbReference type="InterPro" id="IPR003609">
    <property type="entry name" value="Pan_app"/>
</dbReference>
<evidence type="ECO:0000256" key="2">
    <source>
        <dbReference type="ARBA" id="ARBA00022729"/>
    </source>
</evidence>
<dbReference type="PROSITE" id="PS00022">
    <property type="entry name" value="EGF_1"/>
    <property type="match status" value="1"/>
</dbReference>
<keyword evidence="1 7" id="KW-0245">EGF-like domain</keyword>
<evidence type="ECO:0000313" key="11">
    <source>
        <dbReference type="EMBL" id="CAH3025590.1"/>
    </source>
</evidence>
<dbReference type="PANTHER" id="PTHR24039">
    <property type="entry name" value="FIBRILLIN-RELATED"/>
    <property type="match status" value="1"/>
</dbReference>
<dbReference type="InterPro" id="IPR001881">
    <property type="entry name" value="EGF-like_Ca-bd_dom"/>
</dbReference>
<dbReference type="Pfam" id="PF01477">
    <property type="entry name" value="PLAT"/>
    <property type="match status" value="1"/>
</dbReference>
<dbReference type="PROSITE" id="PS50095">
    <property type="entry name" value="PLAT"/>
    <property type="match status" value="1"/>
</dbReference>
<dbReference type="InterPro" id="IPR036392">
    <property type="entry name" value="PLAT/LH2_dom_sf"/>
</dbReference>
<gene>
    <name evidence="11" type="ORF">PEVE_00026569</name>
</gene>
<dbReference type="Pfam" id="PF07645">
    <property type="entry name" value="EGF_CA"/>
    <property type="match status" value="1"/>
</dbReference>
<sequence length="248" mass="28214">GECRILAFPSFLFYADKRLLNHTIRTEQVQDLSLCELLCYYEPNCVSMNFKTTANTEGTFSCELNNSTHRRHDDEFMDNYGYLYRGAESACDADPCENYATCQSGYTHKKYRCQCLSGFTGENCESDINECEDGTHDCDVNADCTNTRGSFNCTCKIGYEADAYHVAVRTKLWFYAGTDAGVWIRVLGTKGTTEDIQLEDPEKNEFVAGQTDEFVFQAYHVGTVTGVEVYRDDRNDSPNWFLDYVSNI</sequence>
<dbReference type="SUPFAM" id="SSF49723">
    <property type="entry name" value="Lipase/lipooxygenase domain (PLAT/LH2 domain)"/>
    <property type="match status" value="1"/>
</dbReference>
<dbReference type="Gene3D" id="2.10.25.10">
    <property type="entry name" value="Laminin"/>
    <property type="match status" value="2"/>
</dbReference>
<feature type="domain" description="EGF-like" evidence="8">
    <location>
        <begin position="127"/>
        <end position="165"/>
    </location>
</feature>
<dbReference type="Gene3D" id="2.60.60.20">
    <property type="entry name" value="PLAT/LH2 domain"/>
    <property type="match status" value="1"/>
</dbReference>
<proteinExistence type="predicted"/>
<protein>
    <submittedName>
        <fullName evidence="11">Uncharacterized protein</fullName>
    </submittedName>
</protein>
<dbReference type="InterPro" id="IPR001024">
    <property type="entry name" value="PLAT/LH2_dom"/>
</dbReference>
<feature type="domain" description="EGF-like" evidence="8">
    <location>
        <begin position="87"/>
        <end position="125"/>
    </location>
</feature>
<keyword evidence="3" id="KW-0677">Repeat</keyword>
<dbReference type="CDD" id="cd00054">
    <property type="entry name" value="EGF_CA"/>
    <property type="match status" value="2"/>
</dbReference>
<feature type="disulfide bond" evidence="7">
    <location>
        <begin position="96"/>
        <end position="113"/>
    </location>
</feature>
<evidence type="ECO:0000259" key="8">
    <source>
        <dbReference type="PROSITE" id="PS50026"/>
    </source>
</evidence>
<keyword evidence="12" id="KW-1185">Reference proteome</keyword>
<dbReference type="InterPro" id="IPR018097">
    <property type="entry name" value="EGF_Ca-bd_CS"/>
</dbReference>
<dbReference type="Pfam" id="PF00024">
    <property type="entry name" value="PAN_1"/>
    <property type="match status" value="1"/>
</dbReference>
<evidence type="ECO:0000256" key="6">
    <source>
        <dbReference type="ARBA" id="ARBA00023180"/>
    </source>
</evidence>
<dbReference type="PROSITE" id="PS50948">
    <property type="entry name" value="PAN"/>
    <property type="match status" value="1"/>
</dbReference>
<evidence type="ECO:0000256" key="3">
    <source>
        <dbReference type="ARBA" id="ARBA00022737"/>
    </source>
</evidence>
<dbReference type="EMBL" id="CALNXI010000360">
    <property type="protein sequence ID" value="CAH3025590.1"/>
    <property type="molecule type" value="Genomic_DNA"/>
</dbReference>
<feature type="non-terminal residue" evidence="11">
    <location>
        <position position="1"/>
    </location>
</feature>
<reference evidence="11 12" key="1">
    <citation type="submission" date="2022-05" db="EMBL/GenBank/DDBJ databases">
        <authorList>
            <consortium name="Genoscope - CEA"/>
            <person name="William W."/>
        </authorList>
    </citation>
    <scope>NUCLEOTIDE SEQUENCE [LARGE SCALE GENOMIC DNA]</scope>
</reference>
<keyword evidence="6" id="KW-0325">Glycoprotein</keyword>
<evidence type="ECO:0000256" key="5">
    <source>
        <dbReference type="ARBA" id="ARBA00023157"/>
    </source>
</evidence>